<accession>A0A1H0Z4I0</accession>
<reference evidence="4" key="1">
    <citation type="submission" date="2016-10" db="EMBL/GenBank/DDBJ databases">
        <authorList>
            <person name="Varghese N."/>
            <person name="Submissions S."/>
        </authorList>
    </citation>
    <scope>NUCLEOTIDE SEQUENCE [LARGE SCALE GENOMIC DNA]</scope>
    <source>
        <strain evidence="4">DSM 45459</strain>
    </source>
</reference>
<protein>
    <submittedName>
        <fullName evidence="3">Uncharacterized protein</fullName>
    </submittedName>
</protein>
<evidence type="ECO:0000256" key="2">
    <source>
        <dbReference type="SAM" id="Phobius"/>
    </source>
</evidence>
<sequence>MISAALFGLCGAITTTYLAMPYTTGTIGSSSLLVMWLCSTFVFASTTYSWRSIYRRAVRQESERAEPAENPPSNLGMSNNCRGL</sequence>
<feature type="region of interest" description="Disordered" evidence="1">
    <location>
        <begin position="61"/>
        <end position="84"/>
    </location>
</feature>
<keyword evidence="2" id="KW-0472">Membrane</keyword>
<organism evidence="3 4">
    <name type="scientific">Actinopolyspora saharensis</name>
    <dbReference type="NCBI Taxonomy" id="995062"/>
    <lineage>
        <taxon>Bacteria</taxon>
        <taxon>Bacillati</taxon>
        <taxon>Actinomycetota</taxon>
        <taxon>Actinomycetes</taxon>
        <taxon>Actinopolysporales</taxon>
        <taxon>Actinopolysporaceae</taxon>
        <taxon>Actinopolyspora</taxon>
    </lineage>
</organism>
<keyword evidence="4" id="KW-1185">Reference proteome</keyword>
<dbReference type="Proteomes" id="UP000199301">
    <property type="component" value="Unassembled WGS sequence"/>
</dbReference>
<evidence type="ECO:0000313" key="4">
    <source>
        <dbReference type="Proteomes" id="UP000199301"/>
    </source>
</evidence>
<proteinExistence type="predicted"/>
<feature type="transmembrane region" description="Helical" evidence="2">
    <location>
        <begin position="31"/>
        <end position="50"/>
    </location>
</feature>
<dbReference type="EMBL" id="FNKO01000001">
    <property type="protein sequence ID" value="SDQ22313.1"/>
    <property type="molecule type" value="Genomic_DNA"/>
</dbReference>
<evidence type="ECO:0000256" key="1">
    <source>
        <dbReference type="SAM" id="MobiDB-lite"/>
    </source>
</evidence>
<name>A0A1H0Z4I0_9ACTN</name>
<gene>
    <name evidence="3" type="ORF">SAMN04489718_0839</name>
</gene>
<keyword evidence="2" id="KW-1133">Transmembrane helix</keyword>
<dbReference type="AlphaFoldDB" id="A0A1H0Z4I0"/>
<feature type="compositionally biased region" description="Polar residues" evidence="1">
    <location>
        <begin position="71"/>
        <end position="84"/>
    </location>
</feature>
<evidence type="ECO:0000313" key="3">
    <source>
        <dbReference type="EMBL" id="SDQ22313.1"/>
    </source>
</evidence>
<keyword evidence="2" id="KW-0812">Transmembrane</keyword>